<protein>
    <submittedName>
        <fullName evidence="1">Uncharacterized protein</fullName>
    </submittedName>
</protein>
<keyword evidence="2" id="KW-1185">Reference proteome</keyword>
<dbReference type="EMBL" id="BMIA01000002">
    <property type="protein sequence ID" value="GGH35552.1"/>
    <property type="molecule type" value="Genomic_DNA"/>
</dbReference>
<sequence length="63" mass="7533">MDFNSLIFFWILNNFKHTLLMKQRVFALLFGLLSCHLAISQNEYNKKNVDRTAMSRAIKPTRW</sequence>
<dbReference type="Proteomes" id="UP000600214">
    <property type="component" value="Unassembled WGS sequence"/>
</dbReference>
<evidence type="ECO:0000313" key="1">
    <source>
        <dbReference type="EMBL" id="GGH35552.1"/>
    </source>
</evidence>
<proteinExistence type="predicted"/>
<comment type="caution">
    <text evidence="1">The sequence shown here is derived from an EMBL/GenBank/DDBJ whole genome shotgun (WGS) entry which is preliminary data.</text>
</comment>
<gene>
    <name evidence="1" type="ORF">GCM10007423_27270</name>
</gene>
<evidence type="ECO:0000313" key="2">
    <source>
        <dbReference type="Proteomes" id="UP000600214"/>
    </source>
</evidence>
<name>A0ABQ1YRG8_9BACT</name>
<accession>A0ABQ1YRG8</accession>
<organism evidence="1 2">
    <name type="scientific">Dyadobacter endophyticus</name>
    <dbReference type="NCBI Taxonomy" id="1749036"/>
    <lineage>
        <taxon>Bacteria</taxon>
        <taxon>Pseudomonadati</taxon>
        <taxon>Bacteroidota</taxon>
        <taxon>Cytophagia</taxon>
        <taxon>Cytophagales</taxon>
        <taxon>Spirosomataceae</taxon>
        <taxon>Dyadobacter</taxon>
    </lineage>
</organism>
<reference evidence="2" key="1">
    <citation type="journal article" date="2019" name="Int. J. Syst. Evol. Microbiol.">
        <title>The Global Catalogue of Microorganisms (GCM) 10K type strain sequencing project: providing services to taxonomists for standard genome sequencing and annotation.</title>
        <authorList>
            <consortium name="The Broad Institute Genomics Platform"/>
            <consortium name="The Broad Institute Genome Sequencing Center for Infectious Disease"/>
            <person name="Wu L."/>
            <person name="Ma J."/>
        </authorList>
    </citation>
    <scope>NUCLEOTIDE SEQUENCE [LARGE SCALE GENOMIC DNA]</scope>
    <source>
        <strain evidence="2">CGMCC 1.15288</strain>
    </source>
</reference>